<organism evidence="1 2">
    <name type="scientific">Nemania bipapillata</name>
    <dbReference type="NCBI Taxonomy" id="110536"/>
    <lineage>
        <taxon>Eukaryota</taxon>
        <taxon>Fungi</taxon>
        <taxon>Dikarya</taxon>
        <taxon>Ascomycota</taxon>
        <taxon>Pezizomycotina</taxon>
        <taxon>Sordariomycetes</taxon>
        <taxon>Xylariomycetidae</taxon>
        <taxon>Xylariales</taxon>
        <taxon>Xylariaceae</taxon>
        <taxon>Nemania</taxon>
    </lineage>
</organism>
<reference evidence="1" key="1">
    <citation type="submission" date="2022-11" db="EMBL/GenBank/DDBJ databases">
        <title>Genome Sequence of Nemania bipapillata.</title>
        <authorList>
            <person name="Buettner E."/>
        </authorList>
    </citation>
    <scope>NUCLEOTIDE SEQUENCE</scope>
    <source>
        <strain evidence="1">CP14</strain>
    </source>
</reference>
<evidence type="ECO:0000313" key="2">
    <source>
        <dbReference type="Proteomes" id="UP001153334"/>
    </source>
</evidence>
<dbReference type="Proteomes" id="UP001153334">
    <property type="component" value="Unassembled WGS sequence"/>
</dbReference>
<keyword evidence="2" id="KW-1185">Reference proteome</keyword>
<proteinExistence type="predicted"/>
<comment type="caution">
    <text evidence="1">The sequence shown here is derived from an EMBL/GenBank/DDBJ whole genome shotgun (WGS) entry which is preliminary data.</text>
</comment>
<name>A0ACC2IRU6_9PEZI</name>
<accession>A0ACC2IRU6</accession>
<evidence type="ECO:0000313" key="1">
    <source>
        <dbReference type="EMBL" id="KAJ8117919.1"/>
    </source>
</evidence>
<dbReference type="EMBL" id="JAPESX010001055">
    <property type="protein sequence ID" value="KAJ8117919.1"/>
    <property type="molecule type" value="Genomic_DNA"/>
</dbReference>
<protein>
    <submittedName>
        <fullName evidence="1">Uncharacterized protein</fullName>
    </submittedName>
</protein>
<gene>
    <name evidence="1" type="ORF">ONZ43_g4099</name>
</gene>
<sequence length="212" mass="23940">MRDVGEEKHSSSKEEELEEKTQTTYPQDIPQMRDSTEVEKTHNHDTDTDVEDTSSVSSSWEEDREQGSRPASNRLSRHISETEVRDGFQNQRDPELAPEPIEKVDTTAPNPNDPNLVTWTGPDDPQNPKNWTFSKKWAAVFTVSLFTLISPISSSLVAPALEKIAEELDITQDFEKNLTLSIFILAYAIGPLVYVVIPNLVLRVVEFESNPD</sequence>